<dbReference type="PROSITE" id="PS51898">
    <property type="entry name" value="TYR_RECOMBINASE"/>
    <property type="match status" value="1"/>
</dbReference>
<dbReference type="GO" id="GO:0015074">
    <property type="term" value="P:DNA integration"/>
    <property type="evidence" value="ECO:0007669"/>
    <property type="project" value="InterPro"/>
</dbReference>
<evidence type="ECO:0000313" key="5">
    <source>
        <dbReference type="Proteomes" id="UP000237104"/>
    </source>
</evidence>
<dbReference type="PANTHER" id="PTHR30349">
    <property type="entry name" value="PHAGE INTEGRASE-RELATED"/>
    <property type="match status" value="1"/>
</dbReference>
<dbReference type="GO" id="GO:0003677">
    <property type="term" value="F:DNA binding"/>
    <property type="evidence" value="ECO:0007669"/>
    <property type="project" value="InterPro"/>
</dbReference>
<dbReference type="EMBL" id="PPXF01000045">
    <property type="protein sequence ID" value="POH64693.1"/>
    <property type="molecule type" value="Genomic_DNA"/>
</dbReference>
<dbReference type="AlphaFoldDB" id="A0A2S3ZE08"/>
<comment type="caution">
    <text evidence="4">The sequence shown here is derived from an EMBL/GenBank/DDBJ whole genome shotgun (WGS) entry which is preliminary data.</text>
</comment>
<sequence>MAVVRDYQPIVALDTSLEQTPMEQLPSTPLRSSTSRASIVSDAATLNEASSRSIAGVQTVLTALERFEGATWQARWDASGCSVAGTAWPHRLGSPWGASPTKKGADEAGLGIADLIAMDVIQPDYRWLREAAPRYQRIRQNRDPEFFARMAEHAHRTGVSQANFGNSIVLMTKVLAHTGLAVAQVRPEDFLEYRAFQLGRGQKPDGLTYTWSMLRELGVFDRTTSGLAQSIGRRRPTIVQMMDTYGIQNAPVRDMLARYLLTRAASLDYSTLRWLVYELAKNFWCDIEEHHPGAQSLNIGFDAGRAWLNRILEGPRVGKHRTLFAVRALYLDIASWATDDPYWAGWAAPSFLTREDTKGMTKQKRRAQAQMHQRIRDLAPILPRLLEGTATELKSAQALLAAATAAAPGEEFEHRGVTYLRHVLNRHSRSSLPGTVRVWVSGGAFERRVDITRREESCFWSWATINTLNETGVRIEELVEITTLALSIYKLPETGEALPLLQIVPSKTDRERVLLISPELTHVLALVRKRITDVGGRVPLTVRYDGAERVYSDPLPYLFQARHGSERRTMTPGNVRSLIVNAVVRAGIIDDAGQPYKFTPHDFRRLFATSALASGLPIHILAKLTGHQNIVTTQGYAAVYDEDTFRHFRSFLDRRRALRPSDDYSEPSRQEIDEFHQHFEKRKVELGTCGRAYGTPCVHEHACIRCPMLRPDPEQRPRLEELIEALDDRKREARNRGWLGELEGIEISLTAAQAKLRQMEQQVSLGIPTLRLS</sequence>
<protein>
    <submittedName>
        <fullName evidence="4">Integrase</fullName>
    </submittedName>
</protein>
<dbReference type="SUPFAM" id="SSF56349">
    <property type="entry name" value="DNA breaking-rejoining enzymes"/>
    <property type="match status" value="1"/>
</dbReference>
<dbReference type="InterPro" id="IPR050090">
    <property type="entry name" value="Tyrosine_recombinase_XerCD"/>
</dbReference>
<evidence type="ECO:0000256" key="1">
    <source>
        <dbReference type="ARBA" id="ARBA00023172"/>
    </source>
</evidence>
<dbReference type="InterPro" id="IPR013762">
    <property type="entry name" value="Integrase-like_cat_sf"/>
</dbReference>
<dbReference type="InterPro" id="IPR011010">
    <property type="entry name" value="DNA_brk_join_enz"/>
</dbReference>
<feature type="domain" description="Tyr recombinase" evidence="3">
    <location>
        <begin position="435"/>
        <end position="653"/>
    </location>
</feature>
<dbReference type="PANTHER" id="PTHR30349:SF64">
    <property type="entry name" value="PROPHAGE INTEGRASE INTD-RELATED"/>
    <property type="match status" value="1"/>
</dbReference>
<feature type="coiled-coil region" evidence="2">
    <location>
        <begin position="716"/>
        <end position="762"/>
    </location>
</feature>
<proteinExistence type="predicted"/>
<reference evidence="4 5" key="1">
    <citation type="submission" date="2018-01" db="EMBL/GenBank/DDBJ databases">
        <title>Cryobacterium sp. nov., from glaciers in China.</title>
        <authorList>
            <person name="Liu Q."/>
            <person name="Xin Y.-H."/>
        </authorList>
    </citation>
    <scope>NUCLEOTIDE SEQUENCE [LARGE SCALE GENOMIC DNA]</scope>
    <source>
        <strain evidence="4 5">TMB1-8</strain>
    </source>
</reference>
<gene>
    <name evidence="4" type="ORF">C3B59_09640</name>
</gene>
<dbReference type="GO" id="GO:0006310">
    <property type="term" value="P:DNA recombination"/>
    <property type="evidence" value="ECO:0007669"/>
    <property type="project" value="UniProtKB-KW"/>
</dbReference>
<dbReference type="Proteomes" id="UP000237104">
    <property type="component" value="Unassembled WGS sequence"/>
</dbReference>
<organism evidence="4 5">
    <name type="scientific">Cryobacterium zongtaii</name>
    <dbReference type="NCBI Taxonomy" id="1259217"/>
    <lineage>
        <taxon>Bacteria</taxon>
        <taxon>Bacillati</taxon>
        <taxon>Actinomycetota</taxon>
        <taxon>Actinomycetes</taxon>
        <taxon>Micrococcales</taxon>
        <taxon>Microbacteriaceae</taxon>
        <taxon>Cryobacterium</taxon>
    </lineage>
</organism>
<dbReference type="CDD" id="cd00397">
    <property type="entry name" value="DNA_BRE_C"/>
    <property type="match status" value="1"/>
</dbReference>
<dbReference type="Gene3D" id="1.10.443.10">
    <property type="entry name" value="Intergrase catalytic core"/>
    <property type="match status" value="1"/>
</dbReference>
<keyword evidence="1" id="KW-0233">DNA recombination</keyword>
<evidence type="ECO:0000313" key="4">
    <source>
        <dbReference type="EMBL" id="POH64693.1"/>
    </source>
</evidence>
<dbReference type="Pfam" id="PF00589">
    <property type="entry name" value="Phage_integrase"/>
    <property type="match status" value="1"/>
</dbReference>
<dbReference type="InterPro" id="IPR002104">
    <property type="entry name" value="Integrase_catalytic"/>
</dbReference>
<name>A0A2S3ZE08_9MICO</name>
<accession>A0A2S3ZE08</accession>
<evidence type="ECO:0000259" key="3">
    <source>
        <dbReference type="PROSITE" id="PS51898"/>
    </source>
</evidence>
<keyword evidence="2" id="KW-0175">Coiled coil</keyword>
<evidence type="ECO:0000256" key="2">
    <source>
        <dbReference type="SAM" id="Coils"/>
    </source>
</evidence>